<keyword evidence="1" id="KW-0812">Transmembrane</keyword>
<accession>A0A6I9UP64</accession>
<dbReference type="GeneID" id="105221851"/>
<dbReference type="RefSeq" id="XP_011197282.1">
    <property type="nucleotide sequence ID" value="XM_011198980.4"/>
</dbReference>
<keyword evidence="2" id="KW-1185">Reference proteome</keyword>
<organism evidence="2 3">
    <name type="scientific">Bactrocera dorsalis</name>
    <name type="common">Oriental fruit fly</name>
    <name type="synonym">Dacus dorsalis</name>
    <dbReference type="NCBI Taxonomy" id="27457"/>
    <lineage>
        <taxon>Eukaryota</taxon>
        <taxon>Metazoa</taxon>
        <taxon>Ecdysozoa</taxon>
        <taxon>Arthropoda</taxon>
        <taxon>Hexapoda</taxon>
        <taxon>Insecta</taxon>
        <taxon>Pterygota</taxon>
        <taxon>Neoptera</taxon>
        <taxon>Endopterygota</taxon>
        <taxon>Diptera</taxon>
        <taxon>Brachycera</taxon>
        <taxon>Muscomorpha</taxon>
        <taxon>Tephritoidea</taxon>
        <taxon>Tephritidae</taxon>
        <taxon>Bactrocera</taxon>
        <taxon>Bactrocera</taxon>
    </lineage>
</organism>
<dbReference type="KEGG" id="bdr:105221851"/>
<dbReference type="OrthoDB" id="7832966at2759"/>
<dbReference type="Proteomes" id="UP001652620">
    <property type="component" value="Chromosome 5"/>
</dbReference>
<protein>
    <submittedName>
        <fullName evidence="3">Uncharacterized protein LOC105221851</fullName>
    </submittedName>
</protein>
<sequence length="233" mass="26162">MLDTIVYIPTILAYVFILLLVVILCFIVVYVSHRIYVCIYDNLPVAHAAISTIMSMEYKDNLPSRSNSGIVLSSNEALHERKAKTALRIIVTLAPCYLAYVPVDTEKHVKSTDDFELNADYHEHKMIKYYDRLSQIPITDHMSSCVSERQLYPSSRRVARRRASSRIAARDNAPIKTVATSTTRLTQFIETGNNFREVAASSLSAPTVRPSVTFAHAMNALGNIKINPPEDTI</sequence>
<proteinExistence type="predicted"/>
<feature type="transmembrane region" description="Helical" evidence="1">
    <location>
        <begin position="6"/>
        <end position="31"/>
    </location>
</feature>
<name>A0A6I9UP64_BACDO</name>
<keyword evidence="1" id="KW-1133">Transmembrane helix</keyword>
<reference evidence="3" key="1">
    <citation type="submission" date="2025-08" db="UniProtKB">
        <authorList>
            <consortium name="RefSeq"/>
        </authorList>
    </citation>
    <scope>IDENTIFICATION</scope>
    <source>
        <tissue evidence="3">Adult</tissue>
    </source>
</reference>
<gene>
    <name evidence="3" type="primary">LOC105221851</name>
</gene>
<evidence type="ECO:0000313" key="2">
    <source>
        <dbReference type="Proteomes" id="UP001652620"/>
    </source>
</evidence>
<keyword evidence="1" id="KW-0472">Membrane</keyword>
<dbReference type="AlphaFoldDB" id="A0A6I9UP64"/>
<evidence type="ECO:0000256" key="1">
    <source>
        <dbReference type="SAM" id="Phobius"/>
    </source>
</evidence>
<dbReference type="InParanoid" id="A0A6I9UP64"/>
<evidence type="ECO:0000313" key="3">
    <source>
        <dbReference type="RefSeq" id="XP_011197282.1"/>
    </source>
</evidence>